<feature type="compositionally biased region" description="Basic residues" evidence="1">
    <location>
        <begin position="44"/>
        <end position="60"/>
    </location>
</feature>
<evidence type="ECO:0000313" key="2">
    <source>
        <dbReference type="EMBL" id="KFH44722.1"/>
    </source>
</evidence>
<name>A0A086T5U0_HAPC1</name>
<dbReference type="AlphaFoldDB" id="A0A086T5U0"/>
<evidence type="ECO:0000313" key="3">
    <source>
        <dbReference type="Proteomes" id="UP000029964"/>
    </source>
</evidence>
<protein>
    <submittedName>
        <fullName evidence="2">Uncharacterized protein</fullName>
    </submittedName>
</protein>
<organism evidence="2 3">
    <name type="scientific">Hapsidospora chrysogenum (strain ATCC 11550 / CBS 779.69 / DSM 880 / IAM 14645 / JCM 23072 / IMI 49137)</name>
    <name type="common">Acremonium chrysogenum</name>
    <dbReference type="NCBI Taxonomy" id="857340"/>
    <lineage>
        <taxon>Eukaryota</taxon>
        <taxon>Fungi</taxon>
        <taxon>Dikarya</taxon>
        <taxon>Ascomycota</taxon>
        <taxon>Pezizomycotina</taxon>
        <taxon>Sordariomycetes</taxon>
        <taxon>Hypocreomycetidae</taxon>
        <taxon>Hypocreales</taxon>
        <taxon>Bionectriaceae</taxon>
        <taxon>Hapsidospora</taxon>
    </lineage>
</organism>
<accession>A0A086T5U0</accession>
<dbReference type="HOGENOM" id="CLU_1730883_0_0_1"/>
<comment type="caution">
    <text evidence="2">The sequence shown here is derived from an EMBL/GenBank/DDBJ whole genome shotgun (WGS) entry which is preliminary data.</text>
</comment>
<evidence type="ECO:0000256" key="1">
    <source>
        <dbReference type="SAM" id="MobiDB-lite"/>
    </source>
</evidence>
<keyword evidence="3" id="KW-1185">Reference proteome</keyword>
<feature type="region of interest" description="Disordered" evidence="1">
    <location>
        <begin position="118"/>
        <end position="151"/>
    </location>
</feature>
<dbReference type="Proteomes" id="UP000029964">
    <property type="component" value="Unassembled WGS sequence"/>
</dbReference>
<reference evidence="3" key="1">
    <citation type="journal article" date="2014" name="Genome Announc.">
        <title>Genome sequence and annotation of Acremonium chrysogenum, producer of the beta-lactam antibiotic cephalosporin C.</title>
        <authorList>
            <person name="Terfehr D."/>
            <person name="Dahlmann T.A."/>
            <person name="Specht T."/>
            <person name="Zadra I."/>
            <person name="Kuernsteiner H."/>
            <person name="Kueck U."/>
        </authorList>
    </citation>
    <scope>NUCLEOTIDE SEQUENCE [LARGE SCALE GENOMIC DNA]</scope>
    <source>
        <strain evidence="3">ATCC 11550 / CBS 779.69 / DSM 880 / IAM 14645 / JCM 23072 / IMI 49137</strain>
    </source>
</reference>
<feature type="compositionally biased region" description="Acidic residues" evidence="1">
    <location>
        <begin position="121"/>
        <end position="136"/>
    </location>
</feature>
<dbReference type="EMBL" id="JPKY01000043">
    <property type="protein sequence ID" value="KFH44722.1"/>
    <property type="molecule type" value="Genomic_DNA"/>
</dbReference>
<proteinExistence type="predicted"/>
<gene>
    <name evidence="2" type="ORF">ACRE_044500</name>
</gene>
<sequence length="151" mass="17600">MTIGFINPTPPRNKLHITLLVPPSPTANNHILRQPRHPLPVTPRKCKPPRHPPQHQRHRQPVLQHIAPPDQCVKVTRLERRGALQRRREREDRRVWAGARWRIWAAWALRSRGSMVAECRSEEEEEEEERVEDDGGGIDVEAHADEDEEVE</sequence>
<feature type="region of interest" description="Disordered" evidence="1">
    <location>
        <begin position="44"/>
        <end position="64"/>
    </location>
</feature>